<evidence type="ECO:0000256" key="2">
    <source>
        <dbReference type="ARBA" id="ARBA00022884"/>
    </source>
</evidence>
<name>A0ABV9KRD6_9BACT</name>
<evidence type="ECO:0000256" key="1">
    <source>
        <dbReference type="ARBA" id="ARBA00005937"/>
    </source>
</evidence>
<dbReference type="RefSeq" id="WP_379993742.1">
    <property type="nucleotide sequence ID" value="NZ_JBHSGN010000014.1"/>
</dbReference>
<reference evidence="6" key="1">
    <citation type="journal article" date="2019" name="Int. J. Syst. Evol. Microbiol.">
        <title>The Global Catalogue of Microorganisms (GCM) 10K type strain sequencing project: providing services to taxonomists for standard genome sequencing and annotation.</title>
        <authorList>
            <consortium name="The Broad Institute Genomics Platform"/>
            <consortium name="The Broad Institute Genome Sequencing Center for Infectious Disease"/>
            <person name="Wu L."/>
            <person name="Ma J."/>
        </authorList>
    </citation>
    <scope>NUCLEOTIDE SEQUENCE [LARGE SCALE GENOMIC DNA]</scope>
    <source>
        <strain evidence="6">CCUG 66188</strain>
    </source>
</reference>
<dbReference type="EMBL" id="JBHSGN010000014">
    <property type="protein sequence ID" value="MFC4672559.1"/>
    <property type="molecule type" value="Genomic_DNA"/>
</dbReference>
<organism evidence="5 6">
    <name type="scientific">Dysgonomonas termitidis</name>
    <dbReference type="NCBI Taxonomy" id="1516126"/>
    <lineage>
        <taxon>Bacteria</taxon>
        <taxon>Pseudomonadati</taxon>
        <taxon>Bacteroidota</taxon>
        <taxon>Bacteroidia</taxon>
        <taxon>Bacteroidales</taxon>
        <taxon>Dysgonomonadaceae</taxon>
        <taxon>Dysgonomonas</taxon>
    </lineage>
</organism>
<comment type="caution">
    <text evidence="5">The sequence shown here is derived from an EMBL/GenBank/DDBJ whole genome shotgun (WGS) entry which is preliminary data.</text>
</comment>
<proteinExistence type="inferred from homology"/>
<evidence type="ECO:0000259" key="4">
    <source>
        <dbReference type="Pfam" id="PF01881"/>
    </source>
</evidence>
<dbReference type="InterPro" id="IPR045747">
    <property type="entry name" value="CRISPR-assoc_prot_Cas6_N_sf"/>
</dbReference>
<keyword evidence="6" id="KW-1185">Reference proteome</keyword>
<keyword evidence="3" id="KW-0051">Antiviral defense</keyword>
<accession>A0ABV9KRD6</accession>
<dbReference type="Pfam" id="PF01881">
    <property type="entry name" value="Cas_Cas6_C"/>
    <property type="match status" value="1"/>
</dbReference>
<dbReference type="Gene3D" id="3.30.70.1890">
    <property type="match status" value="1"/>
</dbReference>
<dbReference type="Proteomes" id="UP001596023">
    <property type="component" value="Unassembled WGS sequence"/>
</dbReference>
<evidence type="ECO:0000313" key="5">
    <source>
        <dbReference type="EMBL" id="MFC4672559.1"/>
    </source>
</evidence>
<gene>
    <name evidence="5" type="primary">cas6</name>
    <name evidence="5" type="ORF">ACFO6W_02515</name>
</gene>
<evidence type="ECO:0000313" key="6">
    <source>
        <dbReference type="Proteomes" id="UP001596023"/>
    </source>
</evidence>
<dbReference type="CDD" id="cd21140">
    <property type="entry name" value="Cas6_I-like"/>
    <property type="match status" value="1"/>
</dbReference>
<protein>
    <submittedName>
        <fullName evidence="5">CRISPR-associated endoribonuclease Cas6</fullName>
    </submittedName>
</protein>
<dbReference type="Gene3D" id="3.30.70.1900">
    <property type="match status" value="1"/>
</dbReference>
<dbReference type="NCBIfam" id="TIGR01877">
    <property type="entry name" value="cas_cas6"/>
    <property type="match status" value="1"/>
</dbReference>
<dbReference type="InterPro" id="IPR049435">
    <property type="entry name" value="Cas_Cas6_C"/>
</dbReference>
<evidence type="ECO:0000256" key="3">
    <source>
        <dbReference type="ARBA" id="ARBA00023118"/>
    </source>
</evidence>
<keyword evidence="2" id="KW-0694">RNA-binding</keyword>
<dbReference type="InterPro" id="IPR010156">
    <property type="entry name" value="CRISPR-assoc_prot_Cas6"/>
</dbReference>
<comment type="similarity">
    <text evidence="1">Belongs to the CRISPR-associated protein Cas6/Cse3/CasE family.</text>
</comment>
<dbReference type="Pfam" id="PF21350">
    <property type="entry name" value="Cas6_I-A"/>
    <property type="match status" value="1"/>
</dbReference>
<sequence length="270" mass="30600">MNFKIMLQSIEPKPCIPINYQYPLSAALYRVIAKGDARYAAFLHETGYGKGFKFFTFSQIDCPFNINREEKYMKLQGNELSFSISFHLPLAMESFIKGLFQSERIDIADKKSRASFMVKSVERLPDPLQTRKENEIVSVILKPNSMIVAGIPAENGKYEYLSPDDQRFTESLIYNWRSKIATCYDENTAQSAILLLEILPIKLAFKPRLITIKAGTPNESQVRGWLNFELKVTAEKRFVELLLNAGAGLYNAMGCGSGEVKLLKNSINNI</sequence>
<feature type="domain" description="CRISPR associated protein Cas6 C-terminal" evidence="4">
    <location>
        <begin position="139"/>
        <end position="257"/>
    </location>
</feature>
<dbReference type="PANTHER" id="PTHR36984">
    <property type="entry name" value="CRISPR-ASSOCIATED ENDORIBONUCLEASE CAS6 1"/>
    <property type="match status" value="1"/>
</dbReference>
<dbReference type="PANTHER" id="PTHR36984:SF1">
    <property type="entry name" value="CRISPR-ASSOCIATED ENDORIBONUCLEASE CAS6 1"/>
    <property type="match status" value="1"/>
</dbReference>